<dbReference type="InterPro" id="IPR036838">
    <property type="entry name" value="Ribosomal_uS10_dom_sf"/>
</dbReference>
<dbReference type="InterPro" id="IPR027487">
    <property type="entry name" value="Ribosomal_mL48"/>
</dbReference>
<gene>
    <name evidence="4" type="primary">RM48</name>
    <name evidence="4" type="ORF">TR148965</name>
</gene>
<dbReference type="GO" id="GO:1990904">
    <property type="term" value="C:ribonucleoprotein complex"/>
    <property type="evidence" value="ECO:0007669"/>
    <property type="project" value="UniProtKB-KW"/>
</dbReference>
<dbReference type="EMBL" id="GEEE01011116">
    <property type="protein sequence ID" value="JAP52109.1"/>
    <property type="molecule type" value="Transcribed_RNA"/>
</dbReference>
<sequence>MLVRLPALFTTSLWFPSLSSHFRTVKTFSYDPFYISLKPSIPVCPTVQLCLNGYDFPVLERYERYARVALGRWAETVSSFPLPPRKTMYKTYHPNSTKVKAEFELSKYCRVFTIDGIKSVDLPIIVDLLQQNLPEGVEMTLQEYDPQLEESRYVANLEMETLQSELEKLSK</sequence>
<evidence type="ECO:0000259" key="3">
    <source>
        <dbReference type="SMART" id="SM01403"/>
    </source>
</evidence>
<dbReference type="Pfam" id="PF00338">
    <property type="entry name" value="Ribosomal_S10"/>
    <property type="match status" value="1"/>
</dbReference>
<name>A0A0V0J5W2_SCHSO</name>
<dbReference type="GO" id="GO:0005761">
    <property type="term" value="C:mitochondrial ribosome"/>
    <property type="evidence" value="ECO:0007669"/>
    <property type="project" value="InterPro"/>
</dbReference>
<reference evidence="4" key="1">
    <citation type="submission" date="2016-01" db="EMBL/GenBank/DDBJ databases">
        <title>Reference transcriptome for the parasite Schistocephalus solidus: insights into the molecular evolution of parasitism.</title>
        <authorList>
            <person name="Hebert F.O."/>
            <person name="Grambauer S."/>
            <person name="Barber I."/>
            <person name="Landry C.R."/>
            <person name="Aubin-Horth N."/>
        </authorList>
    </citation>
    <scope>NUCLEOTIDE SEQUENCE</scope>
</reference>
<dbReference type="SUPFAM" id="SSF54999">
    <property type="entry name" value="Ribosomal protein S10"/>
    <property type="match status" value="1"/>
</dbReference>
<dbReference type="PANTHER" id="PTHR13473:SF0">
    <property type="entry name" value="LARGE RIBOSOMAL SUBUNIT PROTEIN ML48"/>
    <property type="match status" value="1"/>
</dbReference>
<dbReference type="Gene3D" id="3.30.70.600">
    <property type="entry name" value="Ribosomal protein S10 domain"/>
    <property type="match status" value="1"/>
</dbReference>
<accession>A0A0V0J5W2</accession>
<feature type="domain" description="Small ribosomal subunit protein uS10" evidence="3">
    <location>
        <begin position="48"/>
        <end position="142"/>
    </location>
</feature>
<organism evidence="4">
    <name type="scientific">Schistocephalus solidus</name>
    <name type="common">Tapeworm</name>
    <dbReference type="NCBI Taxonomy" id="70667"/>
    <lineage>
        <taxon>Eukaryota</taxon>
        <taxon>Metazoa</taxon>
        <taxon>Spiralia</taxon>
        <taxon>Lophotrochozoa</taxon>
        <taxon>Platyhelminthes</taxon>
        <taxon>Cestoda</taxon>
        <taxon>Eucestoda</taxon>
        <taxon>Diphyllobothriidea</taxon>
        <taxon>Diphyllobothriidae</taxon>
        <taxon>Schistocephalus</taxon>
    </lineage>
</organism>
<dbReference type="PANTHER" id="PTHR13473">
    <property type="entry name" value="MITOCHONDRIAL RIBOSOMAL PROTEIN L48"/>
    <property type="match status" value="1"/>
</dbReference>
<dbReference type="AlphaFoldDB" id="A0A0V0J5W2"/>
<evidence type="ECO:0000256" key="1">
    <source>
        <dbReference type="ARBA" id="ARBA00022980"/>
    </source>
</evidence>
<evidence type="ECO:0000313" key="4">
    <source>
        <dbReference type="EMBL" id="JAP60807.1"/>
    </source>
</evidence>
<keyword evidence="1 4" id="KW-0689">Ribosomal protein</keyword>
<keyword evidence="2" id="KW-0687">Ribonucleoprotein</keyword>
<proteinExistence type="predicted"/>
<dbReference type="InterPro" id="IPR027486">
    <property type="entry name" value="Ribosomal_uS10_dom"/>
</dbReference>
<dbReference type="SMART" id="SM01403">
    <property type="entry name" value="Ribosomal_S10"/>
    <property type="match status" value="1"/>
</dbReference>
<evidence type="ECO:0000256" key="2">
    <source>
        <dbReference type="ARBA" id="ARBA00023274"/>
    </source>
</evidence>
<protein>
    <submittedName>
        <fullName evidence="4">39S ribosomal protein L48</fullName>
    </submittedName>
</protein>
<dbReference type="EMBL" id="GEEE01002418">
    <property type="protein sequence ID" value="JAP60807.1"/>
    <property type="molecule type" value="Transcribed_RNA"/>
</dbReference>